<gene>
    <name evidence="1" type="ORF">B0T17DRAFT_77990</name>
</gene>
<dbReference type="EMBL" id="JAULSR010000001">
    <property type="protein sequence ID" value="KAK0636331.1"/>
    <property type="molecule type" value="Genomic_DNA"/>
</dbReference>
<dbReference type="AlphaFoldDB" id="A0AA39XLP2"/>
<sequence>MSTKWCHVLVTGFWKYLEKRGGWEEVLRPVATGDRSDSQPTYQSCCFFRPRPV</sequence>
<evidence type="ECO:0000313" key="1">
    <source>
        <dbReference type="EMBL" id="KAK0636331.1"/>
    </source>
</evidence>
<accession>A0AA39XLP2</accession>
<reference evidence="1" key="1">
    <citation type="submission" date="2023-06" db="EMBL/GenBank/DDBJ databases">
        <title>Genome-scale phylogeny and comparative genomics of the fungal order Sordariales.</title>
        <authorList>
            <consortium name="Lawrence Berkeley National Laboratory"/>
            <person name="Hensen N."/>
            <person name="Bonometti L."/>
            <person name="Westerberg I."/>
            <person name="Brannstrom I.O."/>
            <person name="Guillou S."/>
            <person name="Cros-Aarteil S."/>
            <person name="Calhoun S."/>
            <person name="Haridas S."/>
            <person name="Kuo A."/>
            <person name="Mondo S."/>
            <person name="Pangilinan J."/>
            <person name="Riley R."/>
            <person name="LaButti K."/>
            <person name="Andreopoulos B."/>
            <person name="Lipzen A."/>
            <person name="Chen C."/>
            <person name="Yanf M."/>
            <person name="Daum C."/>
            <person name="Ng V."/>
            <person name="Clum A."/>
            <person name="Steindorff A."/>
            <person name="Ohm R."/>
            <person name="Martin F."/>
            <person name="Silar P."/>
            <person name="Natvig D."/>
            <person name="Lalanne C."/>
            <person name="Gautier V."/>
            <person name="Ament-velasquez S.L."/>
            <person name="Kruys A."/>
            <person name="Hutchinson M.I."/>
            <person name="Powell A.J."/>
            <person name="Barry K."/>
            <person name="Miller A.N."/>
            <person name="Grigoriev I.V."/>
            <person name="Debuchy R."/>
            <person name="Gladieux P."/>
            <person name="Thoren M.H."/>
            <person name="Johannesson H."/>
        </authorList>
    </citation>
    <scope>NUCLEOTIDE SEQUENCE</scope>
    <source>
        <strain evidence="1">SMH3391-2</strain>
    </source>
</reference>
<name>A0AA39XLP2_9PEZI</name>
<protein>
    <submittedName>
        <fullName evidence="1">Uncharacterized protein</fullName>
    </submittedName>
</protein>
<dbReference type="Proteomes" id="UP001174934">
    <property type="component" value="Unassembled WGS sequence"/>
</dbReference>
<evidence type="ECO:0000313" key="2">
    <source>
        <dbReference type="Proteomes" id="UP001174934"/>
    </source>
</evidence>
<keyword evidence="2" id="KW-1185">Reference proteome</keyword>
<comment type="caution">
    <text evidence="1">The sequence shown here is derived from an EMBL/GenBank/DDBJ whole genome shotgun (WGS) entry which is preliminary data.</text>
</comment>
<organism evidence="1 2">
    <name type="scientific">Bombardia bombarda</name>
    <dbReference type="NCBI Taxonomy" id="252184"/>
    <lineage>
        <taxon>Eukaryota</taxon>
        <taxon>Fungi</taxon>
        <taxon>Dikarya</taxon>
        <taxon>Ascomycota</taxon>
        <taxon>Pezizomycotina</taxon>
        <taxon>Sordariomycetes</taxon>
        <taxon>Sordariomycetidae</taxon>
        <taxon>Sordariales</taxon>
        <taxon>Lasiosphaeriaceae</taxon>
        <taxon>Bombardia</taxon>
    </lineage>
</organism>
<proteinExistence type="predicted"/>